<dbReference type="SUPFAM" id="SSF55781">
    <property type="entry name" value="GAF domain-like"/>
    <property type="match status" value="1"/>
</dbReference>
<keyword evidence="7" id="KW-1185">Reference proteome</keyword>
<dbReference type="InterPro" id="IPR005471">
    <property type="entry name" value="Tscrpt_reg_IclR_N"/>
</dbReference>
<keyword evidence="2" id="KW-0238">DNA-binding</keyword>
<accession>A0ABV2A0N7</accession>
<dbReference type="InterPro" id="IPR050707">
    <property type="entry name" value="HTH_MetabolicPath_Reg"/>
</dbReference>
<protein>
    <submittedName>
        <fullName evidence="6">IclR family transcriptional regulator</fullName>
    </submittedName>
</protein>
<evidence type="ECO:0000313" key="6">
    <source>
        <dbReference type="EMBL" id="MES0836927.1"/>
    </source>
</evidence>
<dbReference type="Proteomes" id="UP001432401">
    <property type="component" value="Unassembled WGS sequence"/>
</dbReference>
<gene>
    <name evidence="6" type="ORF">ABUK86_24335</name>
</gene>
<dbReference type="SUPFAM" id="SSF46785">
    <property type="entry name" value="Winged helix' DNA-binding domain"/>
    <property type="match status" value="1"/>
</dbReference>
<proteinExistence type="predicted"/>
<dbReference type="Gene3D" id="1.10.10.10">
    <property type="entry name" value="Winged helix-like DNA-binding domain superfamily/Winged helix DNA-binding domain"/>
    <property type="match status" value="1"/>
</dbReference>
<keyword evidence="1" id="KW-0805">Transcription regulation</keyword>
<sequence>MIDGESAADSKGTVNAVLRACRLLECFTHERPALTLGELAERTGLNKATTHRLLATLVQAGWVSQRADGAYKVNMRLFAVGSVALAELNLRDEAAPLLRDLSARFGHTAYLMVPSEDGAVCIDLVEGAGPLTVKQITVGSVLPFHTAAGPMTMLAHSSALRERWLSRPLRRYTPHTLTDAEVLRGELKKIASEGYTVSDEDFLQDVGAVAAPVFDSSGDLAATVSLGGPATHFRGTGLVGVIAAVREAAAELSHQLGAQGRDPAGG</sequence>
<evidence type="ECO:0000313" key="7">
    <source>
        <dbReference type="Proteomes" id="UP001432401"/>
    </source>
</evidence>
<evidence type="ECO:0000259" key="5">
    <source>
        <dbReference type="PROSITE" id="PS51078"/>
    </source>
</evidence>
<dbReference type="RefSeq" id="WP_344180993.1">
    <property type="nucleotide sequence ID" value="NZ_JBEQNA010000013.1"/>
</dbReference>
<dbReference type="Pfam" id="PF09339">
    <property type="entry name" value="HTH_IclR"/>
    <property type="match status" value="1"/>
</dbReference>
<dbReference type="EMBL" id="JBEQNB010000014">
    <property type="protein sequence ID" value="MES0836927.1"/>
    <property type="molecule type" value="Genomic_DNA"/>
</dbReference>
<name>A0ABV2A0N7_9ACTN</name>
<dbReference type="PANTHER" id="PTHR30136">
    <property type="entry name" value="HELIX-TURN-HELIX TRANSCRIPTIONAL REGULATOR, ICLR FAMILY"/>
    <property type="match status" value="1"/>
</dbReference>
<dbReference type="InterPro" id="IPR014757">
    <property type="entry name" value="Tscrpt_reg_IclR_C"/>
</dbReference>
<dbReference type="Pfam" id="PF01614">
    <property type="entry name" value="IclR_C"/>
    <property type="match status" value="1"/>
</dbReference>
<organism evidence="6 7">
    <name type="scientific">Nocardiopsis tropica</name>
    <dbReference type="NCBI Taxonomy" id="109330"/>
    <lineage>
        <taxon>Bacteria</taxon>
        <taxon>Bacillati</taxon>
        <taxon>Actinomycetota</taxon>
        <taxon>Actinomycetes</taxon>
        <taxon>Streptosporangiales</taxon>
        <taxon>Nocardiopsidaceae</taxon>
        <taxon>Nocardiopsis</taxon>
    </lineage>
</organism>
<evidence type="ECO:0000256" key="1">
    <source>
        <dbReference type="ARBA" id="ARBA00023015"/>
    </source>
</evidence>
<feature type="domain" description="HTH iclR-type" evidence="4">
    <location>
        <begin position="14"/>
        <end position="75"/>
    </location>
</feature>
<dbReference type="PANTHER" id="PTHR30136:SF35">
    <property type="entry name" value="HTH-TYPE TRANSCRIPTIONAL REGULATOR RV1719"/>
    <property type="match status" value="1"/>
</dbReference>
<dbReference type="SMART" id="SM00346">
    <property type="entry name" value="HTH_ICLR"/>
    <property type="match status" value="1"/>
</dbReference>
<evidence type="ECO:0000256" key="2">
    <source>
        <dbReference type="ARBA" id="ARBA00023125"/>
    </source>
</evidence>
<evidence type="ECO:0000256" key="3">
    <source>
        <dbReference type="ARBA" id="ARBA00023163"/>
    </source>
</evidence>
<keyword evidence="3" id="KW-0804">Transcription</keyword>
<dbReference type="Gene3D" id="3.30.450.40">
    <property type="match status" value="1"/>
</dbReference>
<dbReference type="InterPro" id="IPR029016">
    <property type="entry name" value="GAF-like_dom_sf"/>
</dbReference>
<evidence type="ECO:0000259" key="4">
    <source>
        <dbReference type="PROSITE" id="PS51077"/>
    </source>
</evidence>
<dbReference type="PROSITE" id="PS51078">
    <property type="entry name" value="ICLR_ED"/>
    <property type="match status" value="1"/>
</dbReference>
<feature type="domain" description="IclR-ED" evidence="5">
    <location>
        <begin position="76"/>
        <end position="258"/>
    </location>
</feature>
<dbReference type="InterPro" id="IPR036388">
    <property type="entry name" value="WH-like_DNA-bd_sf"/>
</dbReference>
<dbReference type="PROSITE" id="PS51077">
    <property type="entry name" value="HTH_ICLR"/>
    <property type="match status" value="1"/>
</dbReference>
<comment type="caution">
    <text evidence="6">The sequence shown here is derived from an EMBL/GenBank/DDBJ whole genome shotgun (WGS) entry which is preliminary data.</text>
</comment>
<reference evidence="6 7" key="1">
    <citation type="submission" date="2024-06" db="EMBL/GenBank/DDBJ databases">
        <authorList>
            <person name="Bataeva Y.V."/>
            <person name="Grigorian L.N."/>
            <person name="Solomentsev V.I."/>
        </authorList>
    </citation>
    <scope>NUCLEOTIDE SEQUENCE [LARGE SCALE GENOMIC DNA]</scope>
    <source>
        <strain evidence="7">SCPM-O-B-12605 (RCAM04882)</strain>
    </source>
</reference>
<dbReference type="InterPro" id="IPR036390">
    <property type="entry name" value="WH_DNA-bd_sf"/>
</dbReference>